<dbReference type="InterPro" id="IPR031856">
    <property type="entry name" value="YdaS_toxin-like"/>
</dbReference>
<dbReference type="EMBL" id="JACICD010000003">
    <property type="protein sequence ID" value="MBB3771554.1"/>
    <property type="molecule type" value="Genomic_DNA"/>
</dbReference>
<proteinExistence type="predicted"/>
<gene>
    <name evidence="1" type="ORF">FHS55_002153</name>
</gene>
<dbReference type="GO" id="GO:0003677">
    <property type="term" value="F:DNA binding"/>
    <property type="evidence" value="ECO:0007669"/>
    <property type="project" value="UniProtKB-KW"/>
</dbReference>
<evidence type="ECO:0000313" key="2">
    <source>
        <dbReference type="Proteomes" id="UP000533469"/>
    </source>
</evidence>
<dbReference type="Gene3D" id="1.10.260.40">
    <property type="entry name" value="lambda repressor-like DNA-binding domains"/>
    <property type="match status" value="1"/>
</dbReference>
<dbReference type="InterPro" id="IPR010982">
    <property type="entry name" value="Lambda_DNA-bd_dom_sf"/>
</dbReference>
<comment type="caution">
    <text evidence="1">The sequence shown here is derived from an EMBL/GenBank/DDBJ whole genome shotgun (WGS) entry which is preliminary data.</text>
</comment>
<dbReference type="SUPFAM" id="SSF47413">
    <property type="entry name" value="lambda repressor-like DNA-binding domains"/>
    <property type="match status" value="1"/>
</dbReference>
<name>A0A839Z9Z0_9HYPH</name>
<dbReference type="Pfam" id="PF15943">
    <property type="entry name" value="YdaS_toxin"/>
    <property type="match status" value="1"/>
</dbReference>
<dbReference type="InterPro" id="IPR001387">
    <property type="entry name" value="Cro/C1-type_HTH"/>
</dbReference>
<keyword evidence="2" id="KW-1185">Reference proteome</keyword>
<organism evidence="1 2">
    <name type="scientific">Ancylobacter tetraedralis</name>
    <dbReference type="NCBI Taxonomy" id="217068"/>
    <lineage>
        <taxon>Bacteria</taxon>
        <taxon>Pseudomonadati</taxon>
        <taxon>Pseudomonadota</taxon>
        <taxon>Alphaproteobacteria</taxon>
        <taxon>Hyphomicrobiales</taxon>
        <taxon>Xanthobacteraceae</taxon>
        <taxon>Ancylobacter</taxon>
    </lineage>
</organism>
<keyword evidence="1" id="KW-0238">DNA-binding</keyword>
<accession>A0A839Z9Z0</accession>
<reference evidence="1 2" key="1">
    <citation type="submission" date="2020-08" db="EMBL/GenBank/DDBJ databases">
        <title>Genomic Encyclopedia of Type Strains, Phase IV (KMG-IV): sequencing the most valuable type-strain genomes for metagenomic binning, comparative biology and taxonomic classification.</title>
        <authorList>
            <person name="Goeker M."/>
        </authorList>
    </citation>
    <scope>NUCLEOTIDE SEQUENCE [LARGE SCALE GENOMIC DNA]</scope>
    <source>
        <strain evidence="1 2">DSM 5895</strain>
    </source>
</reference>
<dbReference type="AlphaFoldDB" id="A0A839Z9Z0"/>
<dbReference type="RefSeq" id="WP_183189712.1">
    <property type="nucleotide sequence ID" value="NZ_JACICD010000003.1"/>
</dbReference>
<evidence type="ECO:0000313" key="1">
    <source>
        <dbReference type="EMBL" id="MBB3771554.1"/>
    </source>
</evidence>
<dbReference type="Proteomes" id="UP000533469">
    <property type="component" value="Unassembled WGS sequence"/>
</dbReference>
<sequence length="76" mass="8182">MENRDASLVSAIDRIGSAAKLATLVGVSPQALSQWRRVPPLRVLDVERVTGVPRHELRPDLYPAPCVPAPTEEAAA</sequence>
<dbReference type="CDD" id="cd00093">
    <property type="entry name" value="HTH_XRE"/>
    <property type="match status" value="1"/>
</dbReference>
<protein>
    <submittedName>
        <fullName evidence="1">DNA-binding transcriptional regulator YdaS (Cro superfamily)</fullName>
    </submittedName>
</protein>